<evidence type="ECO:0000259" key="2">
    <source>
        <dbReference type="Pfam" id="PF04982"/>
    </source>
</evidence>
<dbReference type="PANTHER" id="PTHR33741:SF5">
    <property type="entry name" value="TRANSMEMBRANE PROTEIN DDB_G0269096-RELATED"/>
    <property type="match status" value="1"/>
</dbReference>
<proteinExistence type="predicted"/>
<dbReference type="AlphaFoldDB" id="A0A5J4KU31"/>
<feature type="transmembrane region" description="Helical" evidence="1">
    <location>
        <begin position="52"/>
        <end position="70"/>
    </location>
</feature>
<dbReference type="EMBL" id="BLAB01000001">
    <property type="protein sequence ID" value="GER93168.1"/>
    <property type="molecule type" value="Genomic_DNA"/>
</dbReference>
<feature type="transmembrane region" description="Helical" evidence="1">
    <location>
        <begin position="21"/>
        <end position="46"/>
    </location>
</feature>
<sequence length="181" mass="19136">MNVIEYFSKMKGGAKSPPRVALSEIFWSWLGAVIGIGICGYLSSRYFEPKDLTLIIGSFGASAVLVYAAIKSPLAQPRNLIGGHIISGIVGVACYQLFGDVVWMAAALGVACAIAAMLATKTVHPPGGATALIAVIGGKKIHDLGFLYAFIPAGLGALILLIVALLVNNLSKDRRYPEYWL</sequence>
<keyword evidence="1" id="KW-0472">Membrane</keyword>
<feature type="domain" description="HPP transmembrane region" evidence="2">
    <location>
        <begin position="17"/>
        <end position="177"/>
    </location>
</feature>
<feature type="transmembrane region" description="Helical" evidence="1">
    <location>
        <begin position="79"/>
        <end position="98"/>
    </location>
</feature>
<comment type="caution">
    <text evidence="3">The sequence shown here is derived from an EMBL/GenBank/DDBJ whole genome shotgun (WGS) entry which is preliminary data.</text>
</comment>
<gene>
    <name evidence="3" type="ORF">A45J_0901</name>
</gene>
<dbReference type="SUPFAM" id="SSF103473">
    <property type="entry name" value="MFS general substrate transporter"/>
    <property type="match status" value="1"/>
</dbReference>
<dbReference type="InterPro" id="IPR058581">
    <property type="entry name" value="TM_HPP"/>
</dbReference>
<dbReference type="InterPro" id="IPR007065">
    <property type="entry name" value="HPP"/>
</dbReference>
<dbReference type="PANTHER" id="PTHR33741">
    <property type="entry name" value="TRANSMEMBRANE PROTEIN DDB_G0269096-RELATED"/>
    <property type="match status" value="1"/>
</dbReference>
<keyword evidence="1" id="KW-1133">Transmembrane helix</keyword>
<feature type="transmembrane region" description="Helical" evidence="1">
    <location>
        <begin position="104"/>
        <end position="123"/>
    </location>
</feature>
<evidence type="ECO:0000256" key="1">
    <source>
        <dbReference type="SAM" id="Phobius"/>
    </source>
</evidence>
<accession>A0A5J4KU31</accession>
<evidence type="ECO:0000313" key="3">
    <source>
        <dbReference type="EMBL" id="GER93168.1"/>
    </source>
</evidence>
<organism evidence="3">
    <name type="scientific">hot springs metagenome</name>
    <dbReference type="NCBI Taxonomy" id="433727"/>
    <lineage>
        <taxon>unclassified sequences</taxon>
        <taxon>metagenomes</taxon>
        <taxon>ecological metagenomes</taxon>
    </lineage>
</organism>
<dbReference type="Pfam" id="PF04982">
    <property type="entry name" value="TM_HPP"/>
    <property type="match status" value="1"/>
</dbReference>
<dbReference type="InterPro" id="IPR036259">
    <property type="entry name" value="MFS_trans_sf"/>
</dbReference>
<name>A0A5J4KU31_9ZZZZ</name>
<feature type="transmembrane region" description="Helical" evidence="1">
    <location>
        <begin position="144"/>
        <end position="167"/>
    </location>
</feature>
<reference evidence="3" key="1">
    <citation type="submission" date="2019-10" db="EMBL/GenBank/DDBJ databases">
        <title>Metagenomic sequencing of thiosulfate-disproportionating enrichment culture.</title>
        <authorList>
            <person name="Umezawa K."/>
            <person name="Kojima H."/>
            <person name="Fukui M."/>
        </authorList>
    </citation>
    <scope>NUCLEOTIDE SEQUENCE</scope>
    <source>
        <strain evidence="3">45J</strain>
    </source>
</reference>
<keyword evidence="1" id="KW-0812">Transmembrane</keyword>
<protein>
    <submittedName>
        <fullName evidence="3">HPP family protein</fullName>
    </submittedName>
</protein>